<feature type="domain" description="HTH cro/C1-type" evidence="1">
    <location>
        <begin position="151"/>
        <end position="208"/>
    </location>
</feature>
<keyword evidence="3" id="KW-1185">Reference proteome</keyword>
<dbReference type="CDD" id="cd00093">
    <property type="entry name" value="HTH_XRE"/>
    <property type="match status" value="1"/>
</dbReference>
<dbReference type="SMART" id="SM00530">
    <property type="entry name" value="HTH_XRE"/>
    <property type="match status" value="1"/>
</dbReference>
<proteinExistence type="predicted"/>
<comment type="caution">
    <text evidence="2">The sequence shown here is derived from an EMBL/GenBank/DDBJ whole genome shotgun (WGS) entry which is preliminary data.</text>
</comment>
<reference evidence="2 3" key="1">
    <citation type="submission" date="2024-01" db="EMBL/GenBank/DDBJ databases">
        <title>novel species in genus Adlercreutzia.</title>
        <authorList>
            <person name="Liu X."/>
        </authorList>
    </citation>
    <scope>NUCLEOTIDE SEQUENCE [LARGE SCALE GENOMIC DNA]</scope>
    <source>
        <strain evidence="2 3">R22</strain>
    </source>
</reference>
<name>A0ABU6IY61_9ACTN</name>
<protein>
    <submittedName>
        <fullName evidence="2">Helix-turn-helix transcriptional regulator</fullName>
    </submittedName>
</protein>
<evidence type="ECO:0000313" key="2">
    <source>
        <dbReference type="EMBL" id="MEC4294786.1"/>
    </source>
</evidence>
<dbReference type="EMBL" id="JAYMFH010000005">
    <property type="protein sequence ID" value="MEC4294786.1"/>
    <property type="molecule type" value="Genomic_DNA"/>
</dbReference>
<dbReference type="SUPFAM" id="SSF47413">
    <property type="entry name" value="lambda repressor-like DNA-binding domains"/>
    <property type="match status" value="1"/>
</dbReference>
<dbReference type="Gene3D" id="1.10.260.40">
    <property type="entry name" value="lambda repressor-like DNA-binding domains"/>
    <property type="match status" value="1"/>
</dbReference>
<dbReference type="Pfam" id="PF01381">
    <property type="entry name" value="HTH_3"/>
    <property type="match status" value="1"/>
</dbReference>
<dbReference type="Proteomes" id="UP001343724">
    <property type="component" value="Unassembled WGS sequence"/>
</dbReference>
<dbReference type="RefSeq" id="WP_326454582.1">
    <property type="nucleotide sequence ID" value="NZ_JAYMFH010000005.1"/>
</dbReference>
<accession>A0ABU6IY61</accession>
<gene>
    <name evidence="2" type="ORF">VJ920_05655</name>
</gene>
<dbReference type="InterPro" id="IPR001387">
    <property type="entry name" value="Cro/C1-type_HTH"/>
</dbReference>
<dbReference type="PROSITE" id="PS50943">
    <property type="entry name" value="HTH_CROC1"/>
    <property type="match status" value="1"/>
</dbReference>
<dbReference type="InterPro" id="IPR010982">
    <property type="entry name" value="Lambda_DNA-bd_dom_sf"/>
</dbReference>
<evidence type="ECO:0000259" key="1">
    <source>
        <dbReference type="PROSITE" id="PS50943"/>
    </source>
</evidence>
<sequence>MSAYDEVYLRPARANLGRMLDVAVDGLNYELSEFYGLFLVSGLAGRFGAGDYGLITGCSGAELAFRVLDEVRPGEVSRNAVRYRYDRSPEYWCGWALARYQWKTSMSFETINRMAPINEVREMYDAFHEMDIRQFDAALNERRARFFRTPLRMRRMAARLSQAQLAIESGVPVRSIQQYEQRRKDLNKAAAETVVALARALFCSVEDLLE</sequence>
<evidence type="ECO:0000313" key="3">
    <source>
        <dbReference type="Proteomes" id="UP001343724"/>
    </source>
</evidence>
<organism evidence="2 3">
    <name type="scientific">Adlercreutzia shanghongiae</name>
    <dbReference type="NCBI Taxonomy" id="3111773"/>
    <lineage>
        <taxon>Bacteria</taxon>
        <taxon>Bacillati</taxon>
        <taxon>Actinomycetota</taxon>
        <taxon>Coriobacteriia</taxon>
        <taxon>Eggerthellales</taxon>
        <taxon>Eggerthellaceae</taxon>
        <taxon>Adlercreutzia</taxon>
    </lineage>
</organism>